<name>A0A158HDQ3_9BURK</name>
<proteinExistence type="predicted"/>
<protein>
    <submittedName>
        <fullName evidence="1">Uncharacterized protein</fullName>
    </submittedName>
</protein>
<evidence type="ECO:0000313" key="1">
    <source>
        <dbReference type="EMBL" id="SAL42495.1"/>
    </source>
</evidence>
<gene>
    <name evidence="1" type="ORF">AWB69_04293</name>
</gene>
<dbReference type="Proteomes" id="UP000054683">
    <property type="component" value="Unassembled WGS sequence"/>
</dbReference>
<evidence type="ECO:0000313" key="2">
    <source>
        <dbReference type="Proteomes" id="UP000054683"/>
    </source>
</evidence>
<sequence length="108" mass="12148">MNFGLLLPQLPHIQESRIFYDTMLSLGAPGLHQHAGFFSPYRRVPCGRIRKTRAAPGGVRNTVWPSYILSLFFPGPVVTWHTKECCCYRGLSDHLNAPFSIYIGGRGK</sequence>
<dbReference type="RefSeq" id="WP_082913499.1">
    <property type="nucleotide sequence ID" value="NZ_FCOK02000029.1"/>
</dbReference>
<reference evidence="1 2" key="1">
    <citation type="submission" date="2016-01" db="EMBL/GenBank/DDBJ databases">
        <authorList>
            <person name="Oliw E.H."/>
        </authorList>
    </citation>
    <scope>NUCLEOTIDE SEQUENCE [LARGE SCALE GENOMIC DNA]</scope>
    <source>
        <strain evidence="1">LMG 27134</strain>
    </source>
</reference>
<dbReference type="AlphaFoldDB" id="A0A158HDQ3"/>
<dbReference type="EMBL" id="FCOK02000029">
    <property type="protein sequence ID" value="SAL42495.1"/>
    <property type="molecule type" value="Genomic_DNA"/>
</dbReference>
<accession>A0A158HDQ3</accession>
<organism evidence="1 2">
    <name type="scientific">Caballeronia udeis</name>
    <dbReference type="NCBI Taxonomy" id="1232866"/>
    <lineage>
        <taxon>Bacteria</taxon>
        <taxon>Pseudomonadati</taxon>
        <taxon>Pseudomonadota</taxon>
        <taxon>Betaproteobacteria</taxon>
        <taxon>Burkholderiales</taxon>
        <taxon>Burkholderiaceae</taxon>
        <taxon>Caballeronia</taxon>
    </lineage>
</organism>